<dbReference type="AlphaFoldDB" id="R6XTQ5"/>
<accession>R6XTQ5</accession>
<dbReference type="RefSeq" id="WP_021719173.1">
    <property type="nucleotide sequence ID" value="NZ_FR892743.1"/>
</dbReference>
<sequence>MYKCKDWVVVFQNLETGKVKLDTFTEKNETEACKCFRACYRHENYKILTVVEKPEIATKE</sequence>
<dbReference type="Proteomes" id="UP000014937">
    <property type="component" value="Unassembled WGS sequence"/>
</dbReference>
<name>R6XTQ5_9FIRM</name>
<comment type="caution">
    <text evidence="1">The sequence shown here is derived from an EMBL/GenBank/DDBJ whole genome shotgun (WGS) entry which is preliminary data.</text>
</comment>
<reference evidence="1" key="1">
    <citation type="submission" date="2012-11" db="EMBL/GenBank/DDBJ databases">
        <title>Dependencies among metagenomic species, viruses, plasmids and units of genetic variation.</title>
        <authorList>
            <person name="Nielsen H.B."/>
            <person name="Almeida M."/>
            <person name="Juncker A.S."/>
            <person name="Rasmussen S."/>
            <person name="Li J."/>
            <person name="Sunagawa S."/>
            <person name="Plichta D."/>
            <person name="Gautier L."/>
            <person name="Le Chatelier E."/>
            <person name="Peletier E."/>
            <person name="Bonde I."/>
            <person name="Nielsen T."/>
            <person name="Manichanh C."/>
            <person name="Arumugam M."/>
            <person name="Batto J."/>
            <person name="Santos M.B.Q.D."/>
            <person name="Blom N."/>
            <person name="Borruel N."/>
            <person name="Burgdorf K.S."/>
            <person name="Boumezbeur F."/>
            <person name="Casellas F."/>
            <person name="Dore J."/>
            <person name="Guarner F."/>
            <person name="Hansen T."/>
            <person name="Hildebrand F."/>
            <person name="Kaas R.S."/>
            <person name="Kennedy S."/>
            <person name="Kristiansen K."/>
            <person name="Kultima J.R."/>
            <person name="Leonard P."/>
            <person name="Levenez F."/>
            <person name="Lund O."/>
            <person name="Moumen B."/>
            <person name="Le Paslier D."/>
            <person name="Pons N."/>
            <person name="Pedersen O."/>
            <person name="Prifti E."/>
            <person name="Qin J."/>
            <person name="Raes J."/>
            <person name="Tap J."/>
            <person name="Tims S."/>
            <person name="Ussery D.W."/>
            <person name="Yamada T."/>
            <person name="MetaHit consortium"/>
            <person name="Renault P."/>
            <person name="Sicheritz-Ponten T."/>
            <person name="Bork P."/>
            <person name="Wang J."/>
            <person name="Brunak S."/>
            <person name="Ehrlich S.D."/>
        </authorList>
    </citation>
    <scope>NUCLEOTIDE SEQUENCE [LARGE SCALE GENOMIC DNA]</scope>
</reference>
<organism evidence="1">
    <name type="scientific">Phascolarctobacterium succinatutens CAG:287</name>
    <dbReference type="NCBI Taxonomy" id="1263101"/>
    <lineage>
        <taxon>Bacteria</taxon>
        <taxon>Bacillati</taxon>
        <taxon>Bacillota</taxon>
        <taxon>Negativicutes</taxon>
        <taxon>Acidaminococcales</taxon>
        <taxon>Acidaminococcaceae</taxon>
        <taxon>Phascolarctobacterium</taxon>
    </lineage>
</organism>
<proteinExistence type="predicted"/>
<gene>
    <name evidence="1" type="ORF">BN587_00046</name>
</gene>
<dbReference type="HOGENOM" id="CLU_2937628_0_0_9"/>
<dbReference type="EMBL" id="CBGL010000013">
    <property type="protein sequence ID" value="CDD09677.1"/>
    <property type="molecule type" value="Genomic_DNA"/>
</dbReference>
<evidence type="ECO:0000313" key="1">
    <source>
        <dbReference type="EMBL" id="CDD09677.1"/>
    </source>
</evidence>
<protein>
    <submittedName>
        <fullName evidence="1">Uncharacterized protein</fullName>
    </submittedName>
</protein>